<comment type="caution">
    <text evidence="1">The sequence shown here is derived from an EMBL/GenBank/DDBJ whole genome shotgun (WGS) entry which is preliminary data.</text>
</comment>
<sequence length="178" mass="20534">HSNQHYHPHLKLTLSASSVITTTKMRPSMTVVMVVMAMMVANVFCQEDNLVCTEQEETDLRALLRKGTEELYLPLLEETASGIRTLLSNQNTVRFHLDCVIHSKECTRIGKSLQHLITDNAGGELCYTCQPCQKRRIQHILKDLRCNYKPESDELEQYVLSERQINIYDFFQLKTITC</sequence>
<feature type="non-terminal residue" evidence="1">
    <location>
        <position position="178"/>
    </location>
</feature>
<dbReference type="SUPFAM" id="SSF100910">
    <property type="entry name" value="Chemosensory protein Csp2"/>
    <property type="match status" value="1"/>
</dbReference>
<dbReference type="AlphaFoldDB" id="A0A8J5JW47"/>
<evidence type="ECO:0000313" key="2">
    <source>
        <dbReference type="Proteomes" id="UP000747542"/>
    </source>
</evidence>
<reference evidence="1" key="1">
    <citation type="journal article" date="2021" name="Sci. Adv.">
        <title>The American lobster genome reveals insights on longevity, neural, and immune adaptations.</title>
        <authorList>
            <person name="Polinski J.M."/>
            <person name="Zimin A.V."/>
            <person name="Clark K.F."/>
            <person name="Kohn A.B."/>
            <person name="Sadowski N."/>
            <person name="Timp W."/>
            <person name="Ptitsyn A."/>
            <person name="Khanna P."/>
            <person name="Romanova D.Y."/>
            <person name="Williams P."/>
            <person name="Greenwood S.J."/>
            <person name="Moroz L.L."/>
            <person name="Walt D.R."/>
            <person name="Bodnar A.G."/>
        </authorList>
    </citation>
    <scope>NUCLEOTIDE SEQUENCE</scope>
    <source>
        <strain evidence="1">GMGI-L3</strain>
    </source>
</reference>
<dbReference type="Gene3D" id="1.10.2080.10">
    <property type="entry name" value="Insect odorant-binding protein A10/Ejaculatory bulb-specific protein 3"/>
    <property type="match status" value="1"/>
</dbReference>
<dbReference type="InterPro" id="IPR036682">
    <property type="entry name" value="OS_D_A10/PebIII_sf"/>
</dbReference>
<accession>A0A8J5JW47</accession>
<evidence type="ECO:0000313" key="1">
    <source>
        <dbReference type="EMBL" id="KAG7163436.1"/>
    </source>
</evidence>
<dbReference type="Proteomes" id="UP000747542">
    <property type="component" value="Unassembled WGS sequence"/>
</dbReference>
<dbReference type="InterPro" id="IPR005055">
    <property type="entry name" value="A10/PebIII"/>
</dbReference>
<gene>
    <name evidence="1" type="ORF">Hamer_G004582</name>
</gene>
<proteinExistence type="predicted"/>
<name>A0A8J5JW47_HOMAM</name>
<keyword evidence="2" id="KW-1185">Reference proteome</keyword>
<dbReference type="Pfam" id="PF03392">
    <property type="entry name" value="OS-D"/>
    <property type="match status" value="1"/>
</dbReference>
<dbReference type="EMBL" id="JAHLQT010026473">
    <property type="protein sequence ID" value="KAG7163436.1"/>
    <property type="molecule type" value="Genomic_DNA"/>
</dbReference>
<protein>
    <submittedName>
        <fullName evidence="1">Putative Insect pheromone-binding family, A10/OS-D-containing protein 1</fullName>
    </submittedName>
</protein>
<organism evidence="1 2">
    <name type="scientific">Homarus americanus</name>
    <name type="common">American lobster</name>
    <dbReference type="NCBI Taxonomy" id="6706"/>
    <lineage>
        <taxon>Eukaryota</taxon>
        <taxon>Metazoa</taxon>
        <taxon>Ecdysozoa</taxon>
        <taxon>Arthropoda</taxon>
        <taxon>Crustacea</taxon>
        <taxon>Multicrustacea</taxon>
        <taxon>Malacostraca</taxon>
        <taxon>Eumalacostraca</taxon>
        <taxon>Eucarida</taxon>
        <taxon>Decapoda</taxon>
        <taxon>Pleocyemata</taxon>
        <taxon>Astacidea</taxon>
        <taxon>Nephropoidea</taxon>
        <taxon>Nephropidae</taxon>
        <taxon>Homarus</taxon>
    </lineage>
</organism>